<protein>
    <submittedName>
        <fullName evidence="2">Penicillin-binding protein</fullName>
    </submittedName>
</protein>
<dbReference type="PANTHER" id="PTHR30627">
    <property type="entry name" value="PEPTIDOGLYCAN D,D-TRANSPEPTIDASE"/>
    <property type="match status" value="1"/>
</dbReference>
<dbReference type="GO" id="GO:0005886">
    <property type="term" value="C:plasma membrane"/>
    <property type="evidence" value="ECO:0007669"/>
    <property type="project" value="TreeGrafter"/>
</dbReference>
<name>A0A7X9XTT2_9CORY</name>
<organism evidence="2 3">
    <name type="scientific">Corynebacterium xerosis</name>
    <dbReference type="NCBI Taxonomy" id="1725"/>
    <lineage>
        <taxon>Bacteria</taxon>
        <taxon>Bacillati</taxon>
        <taxon>Actinomycetota</taxon>
        <taxon>Actinomycetes</taxon>
        <taxon>Mycobacteriales</taxon>
        <taxon>Corynebacteriaceae</taxon>
        <taxon>Corynebacterium</taxon>
    </lineage>
</organism>
<dbReference type="InterPro" id="IPR050515">
    <property type="entry name" value="Beta-lactam/transpept"/>
</dbReference>
<dbReference type="GO" id="GO:0071972">
    <property type="term" value="F:peptidoglycan L,D-transpeptidase activity"/>
    <property type="evidence" value="ECO:0007669"/>
    <property type="project" value="TreeGrafter"/>
</dbReference>
<proteinExistence type="predicted"/>
<dbReference type="RefSeq" id="WP_168937988.1">
    <property type="nucleotide sequence ID" value="NZ_JABAGA010000005.1"/>
</dbReference>
<reference evidence="2 3" key="1">
    <citation type="submission" date="2020-04" db="EMBL/GenBank/DDBJ databases">
        <authorList>
            <person name="Hitch T.C.A."/>
            <person name="Wylensek D."/>
            <person name="Clavel T."/>
        </authorList>
    </citation>
    <scope>NUCLEOTIDE SEQUENCE [LARGE SCALE GENOMIC DNA]</scope>
    <source>
        <strain evidence="2 3">BL-383-APC-2I</strain>
    </source>
</reference>
<evidence type="ECO:0000313" key="2">
    <source>
        <dbReference type="EMBL" id="NMF09665.1"/>
    </source>
</evidence>
<dbReference type="GO" id="GO:0008658">
    <property type="term" value="F:penicillin binding"/>
    <property type="evidence" value="ECO:0007669"/>
    <property type="project" value="InterPro"/>
</dbReference>
<dbReference type="Pfam" id="PF00905">
    <property type="entry name" value="Transpeptidase"/>
    <property type="match status" value="1"/>
</dbReference>
<dbReference type="Gene3D" id="3.40.710.10">
    <property type="entry name" value="DD-peptidase/beta-lactamase superfamily"/>
    <property type="match status" value="1"/>
</dbReference>
<dbReference type="EMBL" id="JABAGA010000005">
    <property type="protein sequence ID" value="NMF09665.1"/>
    <property type="molecule type" value="Genomic_DNA"/>
</dbReference>
<sequence>MSQIQVSAKPKPIRRAFAAALPIVIVAPLVSCSIFGDPESKTVAAFARAVSDKNADAAAALTSDPVSARRDLEASFLGAGNSSVSADHSEVEDGSSTFSVRWGLPSGKSATTVGKIDVVDVGGEARVLWSPQVLDDRLEEGGRLLYSDDLAYDTPVVDRRGTKVFDWRTVTLINIAPDASPDLQLLAATLSESVPGITAESIGDGLSTSRAESPDSNHTAIVLREEDLAPIAERLGSIDGIELVEQGRLIPSVRGMRSPALTGLPDHWRRTLEEKAGWTFAVSNPSGVSVIEQERPTFSEPIRTTFDTAIQDAAQQSVDAESKPAAIVAMSARTGGVLAVAQNTAADDMGPIALTGMLPPGSTFKTVTTAAALNEGAVSGDTPVDCPARIQIESRTIPNDGDFELGTVPMHTAFARSCNTTQAKLASGLDPAALHETAAQFGLGVDYVTEGLTTVTGSVPVTESAAEQVEASIGQGRVVASPFGIALMEATVARGGTVPQPMLIEGSPGTANREIQPLSPEVVSALRGMMRETVTSGTATELADIPELEGKTGTAEVGDGPAHGWFAGIRGDVVFCTLIMGADSSAPAVSATGRFLRDADVALHR</sequence>
<dbReference type="InterPro" id="IPR012338">
    <property type="entry name" value="Beta-lactam/transpept-like"/>
</dbReference>
<evidence type="ECO:0000313" key="3">
    <source>
        <dbReference type="Proteomes" id="UP000589552"/>
    </source>
</evidence>
<dbReference type="GO" id="GO:0071555">
    <property type="term" value="P:cell wall organization"/>
    <property type="evidence" value="ECO:0007669"/>
    <property type="project" value="TreeGrafter"/>
</dbReference>
<dbReference type="Proteomes" id="UP000589552">
    <property type="component" value="Unassembled WGS sequence"/>
</dbReference>
<evidence type="ECO:0000259" key="1">
    <source>
        <dbReference type="Pfam" id="PF00905"/>
    </source>
</evidence>
<dbReference type="SUPFAM" id="SSF56601">
    <property type="entry name" value="beta-lactamase/transpeptidase-like"/>
    <property type="match status" value="1"/>
</dbReference>
<gene>
    <name evidence="2" type="ORF">HF852_08675</name>
</gene>
<dbReference type="InterPro" id="IPR001460">
    <property type="entry name" value="PCN-bd_Tpept"/>
</dbReference>
<accession>A0A7X9XTT2</accession>
<dbReference type="PANTHER" id="PTHR30627:SF24">
    <property type="entry name" value="PENICILLIN-BINDING PROTEIN 4B"/>
    <property type="match status" value="1"/>
</dbReference>
<comment type="caution">
    <text evidence="2">The sequence shown here is derived from an EMBL/GenBank/DDBJ whole genome shotgun (WGS) entry which is preliminary data.</text>
</comment>
<dbReference type="AlphaFoldDB" id="A0A7X9XTT2"/>
<feature type="domain" description="Penicillin-binding protein transpeptidase" evidence="1">
    <location>
        <begin position="326"/>
        <end position="570"/>
    </location>
</feature>